<evidence type="ECO:0000313" key="2">
    <source>
        <dbReference type="Proteomes" id="UP000198583"/>
    </source>
</evidence>
<sequence>MSGSLYEHALALHREFPDGPLPRDGYPFPDEDFYRATTQQIRRRNRDQRKIGVDVASVLDEHFSTNASPARLAGTLADLHVPIHHNDHIAAAALRADRSQARRTGRWLVRHSDNRRAVAVGLALLAADHDERDIPLIQTIGLLSNHFGPLAAAALARRQGGSEALAWLGDRVSGWGRVYVVEALCTSGGAREWLLRRACDGDFLNAYFAAQVATASHLLLAISADDADEEVVDHTGRLLGILTWCEGMGSDLWHYPPAAALVEAYTRHVTRLPPTDVRLHHRTRLAEALQKVPLAGLDTSAVVSTLLG</sequence>
<dbReference type="EMBL" id="FOYL01000011">
    <property type="protein sequence ID" value="SFR27618.1"/>
    <property type="molecule type" value="Genomic_DNA"/>
</dbReference>
<name>A0A1I6FCI0_9PSEU</name>
<organism evidence="1 2">
    <name type="scientific">Lentzea waywayandensis</name>
    <dbReference type="NCBI Taxonomy" id="84724"/>
    <lineage>
        <taxon>Bacteria</taxon>
        <taxon>Bacillati</taxon>
        <taxon>Actinomycetota</taxon>
        <taxon>Actinomycetes</taxon>
        <taxon>Pseudonocardiales</taxon>
        <taxon>Pseudonocardiaceae</taxon>
        <taxon>Lentzea</taxon>
    </lineage>
</organism>
<protein>
    <submittedName>
        <fullName evidence="1">Uncharacterized protein</fullName>
    </submittedName>
</protein>
<reference evidence="2" key="1">
    <citation type="submission" date="2016-10" db="EMBL/GenBank/DDBJ databases">
        <authorList>
            <person name="Varghese N."/>
            <person name="Submissions S."/>
        </authorList>
    </citation>
    <scope>NUCLEOTIDE SEQUENCE [LARGE SCALE GENOMIC DNA]</scope>
    <source>
        <strain evidence="2">DSM 44232</strain>
    </source>
</reference>
<gene>
    <name evidence="1" type="ORF">SAMN04488564_111138</name>
</gene>
<dbReference type="OrthoDB" id="8402552at2"/>
<dbReference type="AlphaFoldDB" id="A0A1I6FCI0"/>
<proteinExistence type="predicted"/>
<dbReference type="Proteomes" id="UP000198583">
    <property type="component" value="Unassembled WGS sequence"/>
</dbReference>
<dbReference type="STRING" id="84724.SAMN04488564_111138"/>
<keyword evidence="2" id="KW-1185">Reference proteome</keyword>
<dbReference type="RefSeq" id="WP_093603042.1">
    <property type="nucleotide sequence ID" value="NZ_FOYL01000011.1"/>
</dbReference>
<evidence type="ECO:0000313" key="1">
    <source>
        <dbReference type="EMBL" id="SFR27618.1"/>
    </source>
</evidence>
<accession>A0A1I6FCI0</accession>